<dbReference type="Pfam" id="PF00132">
    <property type="entry name" value="Hexapep"/>
    <property type="match status" value="1"/>
</dbReference>
<dbReference type="InterPro" id="IPR018357">
    <property type="entry name" value="Hexapep_transf_CS"/>
</dbReference>
<reference evidence="5" key="1">
    <citation type="submission" date="2024-04" db="EMBL/GenBank/DDBJ databases">
        <title>Mariniflexile litorale, isolated from the shallow sediments of the Sea of Japan.</title>
        <authorList>
            <person name="Romanenko L."/>
            <person name="Isaeva M."/>
        </authorList>
    </citation>
    <scope>NUCLEOTIDE SEQUENCE [LARGE SCALE GENOMIC DNA]</scope>
    <source>
        <strain evidence="5">KMM 9835</strain>
    </source>
</reference>
<evidence type="ECO:0000256" key="1">
    <source>
        <dbReference type="ARBA" id="ARBA00022679"/>
    </source>
</evidence>
<dbReference type="GO" id="GO:0016746">
    <property type="term" value="F:acyltransferase activity"/>
    <property type="evidence" value="ECO:0007669"/>
    <property type="project" value="UniProtKB-KW"/>
</dbReference>
<keyword evidence="6" id="KW-1185">Reference proteome</keyword>
<evidence type="ECO:0000313" key="5">
    <source>
        <dbReference type="EMBL" id="XBL14923.1"/>
    </source>
</evidence>
<keyword evidence="3" id="KW-0012">Acyltransferase</keyword>
<dbReference type="RefSeq" id="WP_308990368.1">
    <property type="nucleotide sequence ID" value="NZ_CP155618.1"/>
</dbReference>
<keyword evidence="4" id="KW-0812">Transmembrane</keyword>
<sequence>MKKISIIIYYLLAFNLPSYWFPGGFIYNGLRIFILKKFIKIGKHSKIQKKVYVGSGNNVQIGNNCQINEFVRLDNVSIGNNVMIAREVVFLGKTHNSDSKGMPMSEQGFSDHFYSEVGDDVWIGLRTIVLPGLSIGKGAIVGAGSVVTKNIPPYTVWGGVPAKFIKNRK</sequence>
<dbReference type="InterPro" id="IPR011004">
    <property type="entry name" value="Trimer_LpxA-like_sf"/>
</dbReference>
<dbReference type="Proteomes" id="UP001224325">
    <property type="component" value="Chromosome"/>
</dbReference>
<dbReference type="PROSITE" id="PS00101">
    <property type="entry name" value="HEXAPEP_TRANSFERASES"/>
    <property type="match status" value="1"/>
</dbReference>
<gene>
    <name evidence="5" type="ORF">QLS71_002650</name>
</gene>
<organism evidence="5 6">
    <name type="scientific">Mariniflexile litorale</name>
    <dbReference type="NCBI Taxonomy" id="3045158"/>
    <lineage>
        <taxon>Bacteria</taxon>
        <taxon>Pseudomonadati</taxon>
        <taxon>Bacteroidota</taxon>
        <taxon>Flavobacteriia</taxon>
        <taxon>Flavobacteriales</taxon>
        <taxon>Flavobacteriaceae</taxon>
        <taxon>Mariniflexile</taxon>
    </lineage>
</organism>
<evidence type="ECO:0000256" key="4">
    <source>
        <dbReference type="SAM" id="Phobius"/>
    </source>
</evidence>
<dbReference type="InterPro" id="IPR051159">
    <property type="entry name" value="Hexapeptide_acetyltransf"/>
</dbReference>
<accession>A0AAU7EH06</accession>
<feature type="transmembrane region" description="Helical" evidence="4">
    <location>
        <begin position="6"/>
        <end position="30"/>
    </location>
</feature>
<keyword evidence="2" id="KW-0677">Repeat</keyword>
<protein>
    <submittedName>
        <fullName evidence="5">DapH/DapD/GlmU-related protein</fullName>
    </submittedName>
</protein>
<keyword evidence="4" id="KW-1133">Transmembrane helix</keyword>
<keyword evidence="1" id="KW-0808">Transferase</keyword>
<name>A0AAU7EH06_9FLAO</name>
<dbReference type="PANTHER" id="PTHR23416">
    <property type="entry name" value="SIALIC ACID SYNTHASE-RELATED"/>
    <property type="match status" value="1"/>
</dbReference>
<evidence type="ECO:0000313" key="6">
    <source>
        <dbReference type="Proteomes" id="UP001224325"/>
    </source>
</evidence>
<dbReference type="EMBL" id="CP155618">
    <property type="protein sequence ID" value="XBL14923.1"/>
    <property type="molecule type" value="Genomic_DNA"/>
</dbReference>
<dbReference type="AlphaFoldDB" id="A0AAU7EH06"/>
<dbReference type="KEGG" id="mlil:QLS71_002650"/>
<dbReference type="SUPFAM" id="SSF51161">
    <property type="entry name" value="Trimeric LpxA-like enzymes"/>
    <property type="match status" value="1"/>
</dbReference>
<proteinExistence type="predicted"/>
<keyword evidence="4" id="KW-0472">Membrane</keyword>
<dbReference type="Gene3D" id="2.160.10.10">
    <property type="entry name" value="Hexapeptide repeat proteins"/>
    <property type="match status" value="1"/>
</dbReference>
<evidence type="ECO:0000256" key="2">
    <source>
        <dbReference type="ARBA" id="ARBA00022737"/>
    </source>
</evidence>
<dbReference type="InterPro" id="IPR001451">
    <property type="entry name" value="Hexapep"/>
</dbReference>
<evidence type="ECO:0000256" key="3">
    <source>
        <dbReference type="ARBA" id="ARBA00023315"/>
    </source>
</evidence>